<feature type="compositionally biased region" description="Pro residues" evidence="1">
    <location>
        <begin position="98"/>
        <end position="107"/>
    </location>
</feature>
<name>A0ABN8R6Z4_9CNID</name>
<comment type="caution">
    <text evidence="2">The sequence shown here is derived from an EMBL/GenBank/DDBJ whole genome shotgun (WGS) entry which is preliminary data.</text>
</comment>
<evidence type="ECO:0000313" key="2">
    <source>
        <dbReference type="EMBL" id="CAH3174106.1"/>
    </source>
</evidence>
<feature type="region of interest" description="Disordered" evidence="1">
    <location>
        <begin position="184"/>
        <end position="224"/>
    </location>
</feature>
<protein>
    <submittedName>
        <fullName evidence="2">Uncharacterized protein</fullName>
    </submittedName>
</protein>
<accession>A0ABN8R6Z4</accession>
<sequence length="246" mass="28113">MAEFQRHNLVLVVYFFIWRQQQKAYYNQHAKYLPLHHPKWVVRLQTEKSHEKVGIVKKPAAQPRSYIVQTEEEYRRNQGHLLAILKPIPSPSAAQTPPHLPAVPQHPPNESNTHQPPTMSNEDVLPEVTGPIKTPAMKPAEPAVSQWHSVCISYSTISMIQIKLTMFRLLVEVSQYITLRKASQSEDVNGAKAKQQLQKKSFDKSKKNQKLARKLGKKPDVPRGEPYVLNVKAEITSPQNARRLTI</sequence>
<feature type="region of interest" description="Disordered" evidence="1">
    <location>
        <begin position="93"/>
        <end position="138"/>
    </location>
</feature>
<feature type="compositionally biased region" description="Basic residues" evidence="1">
    <location>
        <begin position="207"/>
        <end position="216"/>
    </location>
</feature>
<dbReference type="EMBL" id="CALNXI010001647">
    <property type="protein sequence ID" value="CAH3174106.1"/>
    <property type="molecule type" value="Genomic_DNA"/>
</dbReference>
<keyword evidence="3" id="KW-1185">Reference proteome</keyword>
<reference evidence="2 3" key="1">
    <citation type="submission" date="2022-05" db="EMBL/GenBank/DDBJ databases">
        <authorList>
            <consortium name="Genoscope - CEA"/>
            <person name="William W."/>
        </authorList>
    </citation>
    <scope>NUCLEOTIDE SEQUENCE [LARGE SCALE GENOMIC DNA]</scope>
</reference>
<evidence type="ECO:0000313" key="3">
    <source>
        <dbReference type="Proteomes" id="UP001159427"/>
    </source>
</evidence>
<feature type="compositionally biased region" description="Polar residues" evidence="1">
    <location>
        <begin position="109"/>
        <end position="121"/>
    </location>
</feature>
<dbReference type="Proteomes" id="UP001159427">
    <property type="component" value="Unassembled WGS sequence"/>
</dbReference>
<organism evidence="2 3">
    <name type="scientific">Porites evermanni</name>
    <dbReference type="NCBI Taxonomy" id="104178"/>
    <lineage>
        <taxon>Eukaryota</taxon>
        <taxon>Metazoa</taxon>
        <taxon>Cnidaria</taxon>
        <taxon>Anthozoa</taxon>
        <taxon>Hexacorallia</taxon>
        <taxon>Scleractinia</taxon>
        <taxon>Fungiina</taxon>
        <taxon>Poritidae</taxon>
        <taxon>Porites</taxon>
    </lineage>
</organism>
<evidence type="ECO:0000256" key="1">
    <source>
        <dbReference type="SAM" id="MobiDB-lite"/>
    </source>
</evidence>
<gene>
    <name evidence="2" type="ORF">PEVE_00009364</name>
</gene>
<proteinExistence type="predicted"/>